<proteinExistence type="predicted"/>
<dbReference type="HOGENOM" id="CLU_2942284_0_0_1"/>
<dbReference type="EMBL" id="BABT02000117">
    <property type="protein sequence ID" value="GAA97303.1"/>
    <property type="molecule type" value="Genomic_DNA"/>
</dbReference>
<evidence type="ECO:0000313" key="3">
    <source>
        <dbReference type="Proteomes" id="UP000009131"/>
    </source>
</evidence>
<reference evidence="2 3" key="1">
    <citation type="journal article" date="2011" name="J. Gen. Appl. Microbiol.">
        <title>Draft genome sequencing of the enigmatic basidiomycete Mixia osmundae.</title>
        <authorList>
            <person name="Nishida H."/>
            <person name="Nagatsuka Y."/>
            <person name="Sugiyama J."/>
        </authorList>
    </citation>
    <scope>NUCLEOTIDE SEQUENCE [LARGE SCALE GENOMIC DNA]</scope>
    <source>
        <strain evidence="3">CBS 9802 / IAM 14324 / JCM 22182 / KY 12970</strain>
    </source>
</reference>
<evidence type="ECO:0000313" key="2">
    <source>
        <dbReference type="EMBL" id="GAA97303.1"/>
    </source>
</evidence>
<gene>
    <name evidence="2" type="primary">Mo03981</name>
    <name evidence="2" type="ORF">E5Q_03981</name>
</gene>
<dbReference type="Proteomes" id="UP000009131">
    <property type="component" value="Unassembled WGS sequence"/>
</dbReference>
<feature type="region of interest" description="Disordered" evidence="1">
    <location>
        <begin position="1"/>
        <end position="60"/>
    </location>
</feature>
<accession>G7E2V9</accession>
<organism evidence="2 3">
    <name type="scientific">Mixia osmundae (strain CBS 9802 / IAM 14324 / JCM 22182 / KY 12970)</name>
    <dbReference type="NCBI Taxonomy" id="764103"/>
    <lineage>
        <taxon>Eukaryota</taxon>
        <taxon>Fungi</taxon>
        <taxon>Dikarya</taxon>
        <taxon>Basidiomycota</taxon>
        <taxon>Pucciniomycotina</taxon>
        <taxon>Mixiomycetes</taxon>
        <taxon>Mixiales</taxon>
        <taxon>Mixiaceae</taxon>
        <taxon>Mixia</taxon>
    </lineage>
</organism>
<reference evidence="2 3" key="2">
    <citation type="journal article" date="2012" name="Open Biol.">
        <title>Characteristics of nucleosomes and linker DNA regions on the genome of the basidiomycete Mixia osmundae revealed by mono- and dinucleosome mapping.</title>
        <authorList>
            <person name="Nishida H."/>
            <person name="Kondo S."/>
            <person name="Matsumoto T."/>
            <person name="Suzuki Y."/>
            <person name="Yoshikawa H."/>
            <person name="Taylor T.D."/>
            <person name="Sugiyama J."/>
        </authorList>
    </citation>
    <scope>NUCLEOTIDE SEQUENCE [LARGE SCALE GENOMIC DNA]</scope>
    <source>
        <strain evidence="3">CBS 9802 / IAM 14324 / JCM 22182 / KY 12970</strain>
    </source>
</reference>
<dbReference type="AlphaFoldDB" id="G7E2V9"/>
<dbReference type="InParanoid" id="G7E2V9"/>
<dbReference type="RefSeq" id="XP_014571024.1">
    <property type="nucleotide sequence ID" value="XM_014715538.1"/>
</dbReference>
<sequence length="60" mass="6430">MLLDTAAGRPDRTDRSRYQPGPSASRSKSGRGLARQPAGQIVETREAGQMHIDASGGHNR</sequence>
<protein>
    <submittedName>
        <fullName evidence="2">Uncharacterized protein</fullName>
    </submittedName>
</protein>
<name>G7E2V9_MIXOS</name>
<comment type="caution">
    <text evidence="2">The sequence shown here is derived from an EMBL/GenBank/DDBJ whole genome shotgun (WGS) entry which is preliminary data.</text>
</comment>
<keyword evidence="3" id="KW-1185">Reference proteome</keyword>
<evidence type="ECO:0000256" key="1">
    <source>
        <dbReference type="SAM" id="MobiDB-lite"/>
    </source>
</evidence>